<keyword evidence="3" id="KW-1185">Reference proteome</keyword>
<feature type="signal peptide" evidence="1">
    <location>
        <begin position="1"/>
        <end position="15"/>
    </location>
</feature>
<name>A0ABU7B1F7_9TELE</name>
<feature type="chain" id="PRO_5045648162" description="Secreted protein" evidence="1">
    <location>
        <begin position="16"/>
        <end position="115"/>
    </location>
</feature>
<proteinExistence type="predicted"/>
<accession>A0ABU7B1F7</accession>
<evidence type="ECO:0000313" key="3">
    <source>
        <dbReference type="Proteomes" id="UP001345963"/>
    </source>
</evidence>
<organism evidence="2 3">
    <name type="scientific">Ataeniobius toweri</name>
    <dbReference type="NCBI Taxonomy" id="208326"/>
    <lineage>
        <taxon>Eukaryota</taxon>
        <taxon>Metazoa</taxon>
        <taxon>Chordata</taxon>
        <taxon>Craniata</taxon>
        <taxon>Vertebrata</taxon>
        <taxon>Euteleostomi</taxon>
        <taxon>Actinopterygii</taxon>
        <taxon>Neopterygii</taxon>
        <taxon>Teleostei</taxon>
        <taxon>Neoteleostei</taxon>
        <taxon>Acanthomorphata</taxon>
        <taxon>Ovalentaria</taxon>
        <taxon>Atherinomorphae</taxon>
        <taxon>Cyprinodontiformes</taxon>
        <taxon>Goodeidae</taxon>
        <taxon>Ataeniobius</taxon>
    </lineage>
</organism>
<sequence length="115" mass="12665">MTVFCIWFMAQPASCLTSLALELDPISVHGFTPQPSHWFIQPEPAWLSSLPGIIVKRTTSALCVPAIASADSSNPTSDCWILPHKLSGSLPLLDSEPHSQTEKWFVEADCWLPEC</sequence>
<keyword evidence="1" id="KW-0732">Signal</keyword>
<evidence type="ECO:0000313" key="2">
    <source>
        <dbReference type="EMBL" id="MED6243950.1"/>
    </source>
</evidence>
<evidence type="ECO:0000256" key="1">
    <source>
        <dbReference type="SAM" id="SignalP"/>
    </source>
</evidence>
<comment type="caution">
    <text evidence="2">The sequence shown here is derived from an EMBL/GenBank/DDBJ whole genome shotgun (WGS) entry which is preliminary data.</text>
</comment>
<protein>
    <recommendedName>
        <fullName evidence="4">Secreted protein</fullName>
    </recommendedName>
</protein>
<dbReference type="EMBL" id="JAHUTI010038006">
    <property type="protein sequence ID" value="MED6243950.1"/>
    <property type="molecule type" value="Genomic_DNA"/>
</dbReference>
<gene>
    <name evidence="2" type="ORF">ATANTOWER_030978</name>
</gene>
<dbReference type="Proteomes" id="UP001345963">
    <property type="component" value="Unassembled WGS sequence"/>
</dbReference>
<evidence type="ECO:0008006" key="4">
    <source>
        <dbReference type="Google" id="ProtNLM"/>
    </source>
</evidence>
<reference evidence="2 3" key="1">
    <citation type="submission" date="2021-07" db="EMBL/GenBank/DDBJ databases">
        <authorList>
            <person name="Palmer J.M."/>
        </authorList>
    </citation>
    <scope>NUCLEOTIDE SEQUENCE [LARGE SCALE GENOMIC DNA]</scope>
    <source>
        <strain evidence="2 3">AT_MEX2019</strain>
        <tissue evidence="2">Muscle</tissue>
    </source>
</reference>